<feature type="binding site" evidence="6">
    <location>
        <position position="243"/>
    </location>
    <ligand>
        <name>Zn(2+)</name>
        <dbReference type="ChEBI" id="CHEBI:29105"/>
        <note>catalytic</note>
    </ligand>
</feature>
<feature type="binding site" evidence="6">
    <location>
        <position position="237"/>
    </location>
    <ligand>
        <name>Zn(2+)</name>
        <dbReference type="ChEBI" id="CHEBI:29105"/>
        <note>catalytic</note>
    </ligand>
</feature>
<dbReference type="GO" id="GO:0004222">
    <property type="term" value="F:metalloendopeptidase activity"/>
    <property type="evidence" value="ECO:0007669"/>
    <property type="project" value="UniProtKB-UniRule"/>
</dbReference>
<dbReference type="SUPFAM" id="SSF55486">
    <property type="entry name" value="Metalloproteases ('zincins'), catalytic domain"/>
    <property type="match status" value="1"/>
</dbReference>
<dbReference type="InterPro" id="IPR001506">
    <property type="entry name" value="Peptidase_M12A"/>
</dbReference>
<dbReference type="GO" id="GO:0008270">
    <property type="term" value="F:zinc ion binding"/>
    <property type="evidence" value="ECO:0007669"/>
    <property type="project" value="UniProtKB-UniRule"/>
</dbReference>
<dbReference type="Pfam" id="PF01400">
    <property type="entry name" value="Astacin"/>
    <property type="match status" value="1"/>
</dbReference>
<dbReference type="PANTHER" id="PTHR10127:SF780">
    <property type="entry name" value="METALLOENDOPEPTIDASE"/>
    <property type="match status" value="1"/>
</dbReference>
<evidence type="ECO:0000313" key="10">
    <source>
        <dbReference type="EMBL" id="CAF1410233.1"/>
    </source>
</evidence>
<feature type="active site" evidence="6">
    <location>
        <position position="234"/>
    </location>
</feature>
<evidence type="ECO:0000256" key="6">
    <source>
        <dbReference type="PROSITE-ProRule" id="PRU01211"/>
    </source>
</evidence>
<dbReference type="PROSITE" id="PS51864">
    <property type="entry name" value="ASTACIN"/>
    <property type="match status" value="1"/>
</dbReference>
<evidence type="ECO:0000256" key="5">
    <source>
        <dbReference type="ARBA" id="ARBA00023049"/>
    </source>
</evidence>
<evidence type="ECO:0000256" key="7">
    <source>
        <dbReference type="RuleBase" id="RU361183"/>
    </source>
</evidence>
<dbReference type="CDD" id="cd04280">
    <property type="entry name" value="ZnMc_astacin_like"/>
    <property type="match status" value="1"/>
</dbReference>
<evidence type="ECO:0000313" key="11">
    <source>
        <dbReference type="Proteomes" id="UP000663852"/>
    </source>
</evidence>
<reference evidence="10" key="1">
    <citation type="submission" date="2021-02" db="EMBL/GenBank/DDBJ databases">
        <authorList>
            <person name="Nowell W R."/>
        </authorList>
    </citation>
    <scope>NUCLEOTIDE SEQUENCE</scope>
</reference>
<proteinExistence type="predicted"/>
<dbReference type="PRINTS" id="PR00480">
    <property type="entry name" value="ASTACIN"/>
</dbReference>
<name>A0A815LHU1_ADIRI</name>
<keyword evidence="2 6" id="KW-0479">Metal-binding</keyword>
<evidence type="ECO:0000256" key="3">
    <source>
        <dbReference type="ARBA" id="ARBA00022801"/>
    </source>
</evidence>
<feature type="compositionally biased region" description="Low complexity" evidence="8">
    <location>
        <begin position="925"/>
        <end position="935"/>
    </location>
</feature>
<dbReference type="EC" id="3.4.24.-" evidence="7"/>
<keyword evidence="5 6" id="KW-0482">Metalloprotease</keyword>
<protein>
    <recommendedName>
        <fullName evidence="7">Metalloendopeptidase</fullName>
        <ecNumber evidence="7">3.4.24.-</ecNumber>
    </recommendedName>
</protein>
<evidence type="ECO:0000256" key="4">
    <source>
        <dbReference type="ARBA" id="ARBA00022833"/>
    </source>
</evidence>
<sequence length="1118" mass="123371">MKSHEYIETFCEYRKYSNSVKRSAFIQWLIILPGVPRPYHTILSVQINTNGFFEIRLDSGHKRHIGRNSELTRAMATRFLRTILGAIIILQINGLFINPKIVQNNLERNAQLFQGDMRFPPVTRSTGRSLAATSATSTVTWPDGIVPYEFATGYSLEEEMYIVDVMRKLELLVSVNLVRCVQFRPRISSDQYYIIIENGDGCSSYVGQNPDITMDRIVTLQSSGCLYDGVVMHELLHTLGFHHEQSRPDRDNYVRINLNNVQTGMESQFQKYISRVTTLNTQYDYQSVMHYASTAFSRNGLATIEPLQANVTIGQRDSLSPTDIQAVRILYNCTTQGVTLPPPTTQNITSSFRINSTYSSRLTTSSARFSRYNGGNGSYYYEAIQVTALTAGNYRFRSLSVVDTYGYLYLGIFLSSSPERNLLVQNDDSAGNNQFQFTLSLQANTTYVLVITTYSANVTGAIDVVVSGPQAVNFLRLGSSETVSTTAYSNYTGALTNSSALFTRYGGAGIFYYEALLVTVSTNGTYNFTSSSSIDTYGYLYVNNISASNLSANLLAFNDDSAGNAQFLITSSLVTGRRYILICTTYGPTVTGRYSAIVSGLAQVGLTSISLALTLPSTSTMLPVTTTRSTTNVSSISITNYNSTLTNNSSTFSRYGRYDRFYYEALEITPSTNGTYTFTTTSTVDTFGYLYVNNISAWDLSANLVAFNDDDAGNMQFRIIYNLQSGRKYILIFTTYNNDVTGPFSVAVSGPNLVNINRITLALQVSSMTTVLPTTTSIRSTTVSTNLTMTNYNSTLTNNSSAFSRYGRYDRFYYEALEITPSTNGTYTFTTTSTVDTFGYLYVNNISAWDLSANLVAFNDDDAGNMQFRITYNLQSGRKYILIFTTYNNDVTGPFSVIVSGPARVTINRINLVLPVLSATTPSTYSSSRTSVPTTGSSAGCNRSDDRPTCPAQVVTNGRVVTVNSQNRNLTGDSFSPNSTFFNLNDSSPMNGFIQSITVQYRGSRLPSINARLWIYTIIPISGGFMICSQHSIPSSQISTSQLIQTYTLPNNTIYVAEKTYIGIGIQDTTASIATTFGSIALRTSSANLSSNIGSRGARYFWPDDAQTGVKLSYTIVT</sequence>
<dbReference type="Proteomes" id="UP000663852">
    <property type="component" value="Unassembled WGS sequence"/>
</dbReference>
<dbReference type="InterPro" id="IPR034035">
    <property type="entry name" value="Astacin-like_dom"/>
</dbReference>
<comment type="caution">
    <text evidence="6">Lacks conserved residue(s) required for the propagation of feature annotation.</text>
</comment>
<feature type="region of interest" description="Disordered" evidence="8">
    <location>
        <begin position="925"/>
        <end position="949"/>
    </location>
</feature>
<dbReference type="AlphaFoldDB" id="A0A815LHU1"/>
<comment type="caution">
    <text evidence="10">The sequence shown here is derived from an EMBL/GenBank/DDBJ whole genome shotgun (WGS) entry which is preliminary data.</text>
</comment>
<gene>
    <name evidence="10" type="ORF">EDS130_LOCUS36670</name>
</gene>
<dbReference type="InterPro" id="IPR024079">
    <property type="entry name" value="MetalloPept_cat_dom_sf"/>
</dbReference>
<feature type="binding site" evidence="6">
    <location>
        <position position="233"/>
    </location>
    <ligand>
        <name>Zn(2+)</name>
        <dbReference type="ChEBI" id="CHEBI:29105"/>
        <note>catalytic</note>
    </ligand>
</feature>
<dbReference type="EMBL" id="CAJNOJ010000345">
    <property type="protein sequence ID" value="CAF1410233.1"/>
    <property type="molecule type" value="Genomic_DNA"/>
</dbReference>
<keyword evidence="4 6" id="KW-0862">Zinc</keyword>
<dbReference type="Gene3D" id="3.40.390.10">
    <property type="entry name" value="Collagenase (Catalytic Domain)"/>
    <property type="match status" value="1"/>
</dbReference>
<dbReference type="InterPro" id="IPR006026">
    <property type="entry name" value="Peptidase_Metallo"/>
</dbReference>
<organism evidence="10 11">
    <name type="scientific">Adineta ricciae</name>
    <name type="common">Rotifer</name>
    <dbReference type="NCBI Taxonomy" id="249248"/>
    <lineage>
        <taxon>Eukaryota</taxon>
        <taxon>Metazoa</taxon>
        <taxon>Spiralia</taxon>
        <taxon>Gnathifera</taxon>
        <taxon>Rotifera</taxon>
        <taxon>Eurotatoria</taxon>
        <taxon>Bdelloidea</taxon>
        <taxon>Adinetida</taxon>
        <taxon>Adinetidae</taxon>
        <taxon>Adineta</taxon>
    </lineage>
</organism>
<evidence type="ECO:0000256" key="8">
    <source>
        <dbReference type="SAM" id="MobiDB-lite"/>
    </source>
</evidence>
<feature type="domain" description="Peptidase M12A" evidence="9">
    <location>
        <begin position="131"/>
        <end position="334"/>
    </location>
</feature>
<comment type="cofactor">
    <cofactor evidence="6 7">
        <name>Zn(2+)</name>
        <dbReference type="ChEBI" id="CHEBI:29105"/>
    </cofactor>
    <text evidence="6 7">Binds 1 zinc ion per subunit.</text>
</comment>
<accession>A0A815LHU1</accession>
<dbReference type="PANTHER" id="PTHR10127">
    <property type="entry name" value="DISCOIDIN, CUB, EGF, LAMININ , AND ZINC METALLOPROTEASE DOMAIN CONTAINING"/>
    <property type="match status" value="1"/>
</dbReference>
<dbReference type="SMART" id="SM00235">
    <property type="entry name" value="ZnMc"/>
    <property type="match status" value="1"/>
</dbReference>
<keyword evidence="3 6" id="KW-0378">Hydrolase</keyword>
<keyword evidence="1 6" id="KW-0645">Protease</keyword>
<dbReference type="OrthoDB" id="291007at2759"/>
<dbReference type="GO" id="GO:0006508">
    <property type="term" value="P:proteolysis"/>
    <property type="evidence" value="ECO:0007669"/>
    <property type="project" value="UniProtKB-KW"/>
</dbReference>
<evidence type="ECO:0000256" key="1">
    <source>
        <dbReference type="ARBA" id="ARBA00022670"/>
    </source>
</evidence>
<evidence type="ECO:0000259" key="9">
    <source>
        <dbReference type="PROSITE" id="PS51864"/>
    </source>
</evidence>
<evidence type="ECO:0000256" key="2">
    <source>
        <dbReference type="ARBA" id="ARBA00022723"/>
    </source>
</evidence>